<reference evidence="2 3" key="1">
    <citation type="submission" date="2014-04" db="EMBL/GenBank/DDBJ databases">
        <authorList>
            <consortium name="DOE Joint Genome Institute"/>
            <person name="Kuo A."/>
            <person name="Girlanda M."/>
            <person name="Perotto S."/>
            <person name="Kohler A."/>
            <person name="Nagy L.G."/>
            <person name="Floudas D."/>
            <person name="Copeland A."/>
            <person name="Barry K.W."/>
            <person name="Cichocki N."/>
            <person name="Veneault-Fourrey C."/>
            <person name="LaButti K."/>
            <person name="Lindquist E.A."/>
            <person name="Lipzen A."/>
            <person name="Lundell T."/>
            <person name="Morin E."/>
            <person name="Murat C."/>
            <person name="Sun H."/>
            <person name="Tunlid A."/>
            <person name="Henrissat B."/>
            <person name="Grigoriev I.V."/>
            <person name="Hibbett D.S."/>
            <person name="Martin F."/>
            <person name="Nordberg H.P."/>
            <person name="Cantor M.N."/>
            <person name="Hua S.X."/>
        </authorList>
    </citation>
    <scope>NUCLEOTIDE SEQUENCE [LARGE SCALE GENOMIC DNA]</scope>
    <source>
        <strain evidence="2 3">MUT 4182</strain>
    </source>
</reference>
<protein>
    <submittedName>
        <fullName evidence="2">Uncharacterized protein</fullName>
    </submittedName>
</protein>
<evidence type="ECO:0000313" key="2">
    <source>
        <dbReference type="EMBL" id="KIO16818.1"/>
    </source>
</evidence>
<keyword evidence="3" id="KW-1185">Reference proteome</keyword>
<feature type="compositionally biased region" description="Low complexity" evidence="1">
    <location>
        <begin position="401"/>
        <end position="413"/>
    </location>
</feature>
<name>A0A0C3K618_9AGAM</name>
<feature type="region of interest" description="Disordered" evidence="1">
    <location>
        <begin position="401"/>
        <end position="461"/>
    </location>
</feature>
<gene>
    <name evidence="2" type="ORF">M407DRAFT_33535</name>
</gene>
<evidence type="ECO:0000256" key="1">
    <source>
        <dbReference type="SAM" id="MobiDB-lite"/>
    </source>
</evidence>
<dbReference type="OrthoDB" id="3258020at2759"/>
<dbReference type="EMBL" id="KN823480">
    <property type="protein sequence ID" value="KIO16818.1"/>
    <property type="molecule type" value="Genomic_DNA"/>
</dbReference>
<accession>A0A0C3K618</accession>
<feature type="compositionally biased region" description="Basic and acidic residues" evidence="1">
    <location>
        <begin position="180"/>
        <end position="194"/>
    </location>
</feature>
<feature type="compositionally biased region" description="Pro residues" evidence="1">
    <location>
        <begin position="41"/>
        <end position="60"/>
    </location>
</feature>
<feature type="compositionally biased region" description="Polar residues" evidence="1">
    <location>
        <begin position="313"/>
        <end position="332"/>
    </location>
</feature>
<dbReference type="HOGENOM" id="CLU_389427_0_0_1"/>
<feature type="region of interest" description="Disordered" evidence="1">
    <location>
        <begin position="292"/>
        <end position="335"/>
    </location>
</feature>
<feature type="compositionally biased region" description="Low complexity" evidence="1">
    <location>
        <begin position="425"/>
        <end position="458"/>
    </location>
</feature>
<feature type="region of interest" description="Disordered" evidence="1">
    <location>
        <begin position="736"/>
        <end position="757"/>
    </location>
</feature>
<reference evidence="3" key="2">
    <citation type="submission" date="2015-01" db="EMBL/GenBank/DDBJ databases">
        <title>Evolutionary Origins and Diversification of the Mycorrhizal Mutualists.</title>
        <authorList>
            <consortium name="DOE Joint Genome Institute"/>
            <consortium name="Mycorrhizal Genomics Consortium"/>
            <person name="Kohler A."/>
            <person name="Kuo A."/>
            <person name="Nagy L.G."/>
            <person name="Floudas D."/>
            <person name="Copeland A."/>
            <person name="Barry K.W."/>
            <person name="Cichocki N."/>
            <person name="Veneault-Fourrey C."/>
            <person name="LaButti K."/>
            <person name="Lindquist E.A."/>
            <person name="Lipzen A."/>
            <person name="Lundell T."/>
            <person name="Morin E."/>
            <person name="Murat C."/>
            <person name="Riley R."/>
            <person name="Ohm R."/>
            <person name="Sun H."/>
            <person name="Tunlid A."/>
            <person name="Henrissat B."/>
            <person name="Grigoriev I.V."/>
            <person name="Hibbett D.S."/>
            <person name="Martin F."/>
        </authorList>
    </citation>
    <scope>NUCLEOTIDE SEQUENCE [LARGE SCALE GENOMIC DNA]</scope>
    <source>
        <strain evidence="3">MUT 4182</strain>
    </source>
</reference>
<sequence length="757" mass="83484">MAIPLRRCHATMLVLDPSPSNSTIINIASNSPATSSAAAILPPPALPSPSVPSPSTPSPLPSTSSSVPLTFSPVPSSSSSIPCSSSSSTPPQLSEALPKKRERKLKPAPKAQGPPPNPAVPFPYQRCYACGPKLCEWCAKDRPPIGHRRPIPDFVVSTLIRHAMPHRFETLEQIKEREIATGMRDPPKDQKVDERDGDEMEYGSSGVFVPPAWTSDKARPKKSCFRKRASPRFTPYPSPSTRTPLVRQSTEDIKASLDEALANRIRLNYEGPVAIAIRNEISALHVPNEEPFKWEPEYTGPPPEASRDGDPSPSGNTASTEATMNELASSLQEDLEDEAAVVELLLPSIGKKRRFEEDDDNSINPNPKPLEGSPTKKLRTAAHKLPNIKFPGFAIPKSIFPSSSSASLPSQPLTTALPPTPIRSPSPSITSTAVSSDSSSQGSSSPNTSDRSSPSSSPRKQRIMKKQLRFLFSNPSSTHPKFGITDSVYFHHRRIESTSKNVRSSKKHKSYAPLAKTWSPPELEWASWNKEEWDRMRKASLEKKTSRGSLEDRVKRSEAIDASAERFQKLVERYEAGWPTIDLAGVRARYIRPRKNEVPREKNKESMPVLGHLDEIRRHYPAWGHPAWDDVSRKAIIEWRQTPHYKLRVFDMMVIVEDEEKERRRANAEPDEATEVATVADEDEERMRREYLAAEVEEVEAPAAGGSGSAWGVPAPADGGLRREMALSEVDFVGQWSAPTGPHPTGLGFGWPSGANN</sequence>
<feature type="compositionally biased region" description="Low complexity" evidence="1">
    <location>
        <begin position="61"/>
        <end position="94"/>
    </location>
</feature>
<feature type="region of interest" description="Disordered" evidence="1">
    <location>
        <begin position="35"/>
        <end position="98"/>
    </location>
</feature>
<feature type="region of interest" description="Disordered" evidence="1">
    <location>
        <begin position="347"/>
        <end position="377"/>
    </location>
</feature>
<dbReference type="Proteomes" id="UP000054248">
    <property type="component" value="Unassembled WGS sequence"/>
</dbReference>
<feature type="compositionally biased region" description="Polar residues" evidence="1">
    <location>
        <begin position="239"/>
        <end position="248"/>
    </location>
</feature>
<proteinExistence type="predicted"/>
<dbReference type="AlphaFoldDB" id="A0A0C3K618"/>
<evidence type="ECO:0000313" key="3">
    <source>
        <dbReference type="Proteomes" id="UP000054248"/>
    </source>
</evidence>
<organism evidence="2 3">
    <name type="scientific">Tulasnella calospora MUT 4182</name>
    <dbReference type="NCBI Taxonomy" id="1051891"/>
    <lineage>
        <taxon>Eukaryota</taxon>
        <taxon>Fungi</taxon>
        <taxon>Dikarya</taxon>
        <taxon>Basidiomycota</taxon>
        <taxon>Agaricomycotina</taxon>
        <taxon>Agaricomycetes</taxon>
        <taxon>Cantharellales</taxon>
        <taxon>Tulasnellaceae</taxon>
        <taxon>Tulasnella</taxon>
    </lineage>
</organism>
<feature type="region of interest" description="Disordered" evidence="1">
    <location>
        <begin position="180"/>
        <end position="213"/>
    </location>
</feature>
<feature type="region of interest" description="Disordered" evidence="1">
    <location>
        <begin position="228"/>
        <end position="248"/>
    </location>
</feature>